<dbReference type="PANTHER" id="PTHR11671">
    <property type="entry name" value="V-TYPE ATP SYNTHASE SUBUNIT D"/>
    <property type="match status" value="1"/>
</dbReference>
<dbReference type="EMBL" id="BLRV01000289">
    <property type="protein sequence ID" value="GFP22247.1"/>
    <property type="molecule type" value="Genomic_DNA"/>
</dbReference>
<reference evidence="5 6" key="1">
    <citation type="journal article" date="2020" name="Front. Microbiol.">
        <title>Single-cell genomics of novel Actinobacteria with the Wood-Ljungdahl pathway discovered in a serpentinizing system.</title>
        <authorList>
            <person name="Merino N."/>
            <person name="Kawai M."/>
            <person name="Boyd E.S."/>
            <person name="Colman D.R."/>
            <person name="McGlynn S.E."/>
            <person name="Nealson K.H."/>
            <person name="Kurokawa K."/>
            <person name="Hongoh Y."/>
        </authorList>
    </citation>
    <scope>NUCLEOTIDE SEQUENCE [LARGE SCALE GENOMIC DNA]</scope>
    <source>
        <strain evidence="5 6">S06</strain>
    </source>
</reference>
<feature type="coiled-coil region" evidence="4">
    <location>
        <begin position="142"/>
        <end position="191"/>
    </location>
</feature>
<dbReference type="InterPro" id="IPR002699">
    <property type="entry name" value="V_ATPase_D"/>
</dbReference>
<feature type="non-terminal residue" evidence="5">
    <location>
        <position position="217"/>
    </location>
</feature>
<evidence type="ECO:0000256" key="1">
    <source>
        <dbReference type="ARBA" id="ARBA00005850"/>
    </source>
</evidence>
<keyword evidence="2" id="KW-0813">Transport</keyword>
<dbReference type="GO" id="GO:0046961">
    <property type="term" value="F:proton-transporting ATPase activity, rotational mechanism"/>
    <property type="evidence" value="ECO:0007669"/>
    <property type="project" value="InterPro"/>
</dbReference>
<dbReference type="Proteomes" id="UP000580051">
    <property type="component" value="Unassembled WGS sequence"/>
</dbReference>
<evidence type="ECO:0000256" key="3">
    <source>
        <dbReference type="ARBA" id="ARBA00023065"/>
    </source>
</evidence>
<gene>
    <name evidence="5" type="ORF">HKBW3S06_01474</name>
</gene>
<organism evidence="5 6">
    <name type="scientific">Candidatus Hakubella thermalkaliphila</name>
    <dbReference type="NCBI Taxonomy" id="2754717"/>
    <lineage>
        <taxon>Bacteria</taxon>
        <taxon>Bacillati</taxon>
        <taxon>Actinomycetota</taxon>
        <taxon>Actinomycetota incertae sedis</taxon>
        <taxon>Candidatus Hakubellales</taxon>
        <taxon>Candidatus Hakubellaceae</taxon>
        <taxon>Candidatus Hakubella</taxon>
    </lineage>
</organism>
<evidence type="ECO:0000313" key="5">
    <source>
        <dbReference type="EMBL" id="GFP22247.1"/>
    </source>
</evidence>
<evidence type="ECO:0000313" key="6">
    <source>
        <dbReference type="Proteomes" id="UP000580051"/>
    </source>
</evidence>
<comment type="caution">
    <text evidence="5">The sequence shown here is derived from an EMBL/GenBank/DDBJ whole genome shotgun (WGS) entry which is preliminary data.</text>
</comment>
<protein>
    <submittedName>
        <fullName evidence="5">V/A-type H+/Na+-transporting ATPase subunit D</fullName>
    </submittedName>
</protein>
<comment type="similarity">
    <text evidence="1">Belongs to the V-ATPase D subunit family.</text>
</comment>
<dbReference type="NCBIfam" id="TIGR00309">
    <property type="entry name" value="V_ATPase_subD"/>
    <property type="match status" value="1"/>
</dbReference>
<evidence type="ECO:0000256" key="2">
    <source>
        <dbReference type="ARBA" id="ARBA00022448"/>
    </source>
</evidence>
<sequence length="217" mass="25440">MPLKIIPNRMELLKRKKRAEMAKRGHKLLRDKLDELMKNFMAILDRIIEVRRRAEEELKESYTLSVLTRGQMLGGEFQESILYPRLRLGVDIREKTLLNVRIPEISLQEEGEVDCYSLALTPAILDTTVLQMEKTLFLLGELAEVEKTAEVLAEEIEKTRRRVNALEYVLIPQLQDNIKFITMKLDEIERESRTRVMKVKEREAGLEEKGRIYLETL</sequence>
<proteinExistence type="inferred from homology"/>
<dbReference type="HAMAP" id="MF_00271">
    <property type="entry name" value="ATP_synth_D_arch"/>
    <property type="match status" value="1"/>
</dbReference>
<dbReference type="RefSeq" id="WP_176227265.1">
    <property type="nucleotide sequence ID" value="NZ_BLRV01000289.1"/>
</dbReference>
<dbReference type="Pfam" id="PF01813">
    <property type="entry name" value="ATP-synt_D"/>
    <property type="match status" value="1"/>
</dbReference>
<keyword evidence="4" id="KW-0175">Coiled coil</keyword>
<dbReference type="Gene3D" id="1.10.287.3240">
    <property type="match status" value="1"/>
</dbReference>
<keyword evidence="3" id="KW-0406">Ion transport</keyword>
<evidence type="ECO:0000256" key="4">
    <source>
        <dbReference type="SAM" id="Coils"/>
    </source>
</evidence>
<dbReference type="AlphaFoldDB" id="A0A6V8NQ87"/>
<accession>A0A6V8NQ87</accession>
<name>A0A6V8NQ87_9ACTN</name>